<proteinExistence type="predicted"/>
<dbReference type="GO" id="GO:0043937">
    <property type="term" value="P:regulation of sporulation"/>
    <property type="evidence" value="ECO:0007669"/>
    <property type="project" value="InterPro"/>
</dbReference>
<dbReference type="STRING" id="337097.BHF71_01830"/>
<dbReference type="InterPro" id="IPR018540">
    <property type="entry name" value="Spo0E-like"/>
</dbReference>
<name>A0A1D2YUG5_9BACI</name>
<dbReference type="AlphaFoldDB" id="A0A1D2YUG5"/>
<organism evidence="1 2">
    <name type="scientific">Vulcanibacillus modesticaldus</name>
    <dbReference type="NCBI Taxonomy" id="337097"/>
    <lineage>
        <taxon>Bacteria</taxon>
        <taxon>Bacillati</taxon>
        <taxon>Bacillota</taxon>
        <taxon>Bacilli</taxon>
        <taxon>Bacillales</taxon>
        <taxon>Bacillaceae</taxon>
        <taxon>Vulcanibacillus</taxon>
    </lineage>
</organism>
<dbReference type="Proteomes" id="UP000243739">
    <property type="component" value="Unassembled WGS sequence"/>
</dbReference>
<dbReference type="Gene3D" id="4.10.280.10">
    <property type="entry name" value="Helix-loop-helix DNA-binding domain"/>
    <property type="match status" value="1"/>
</dbReference>
<dbReference type="Pfam" id="PF09388">
    <property type="entry name" value="SpoOE-like"/>
    <property type="match status" value="1"/>
</dbReference>
<dbReference type="GO" id="GO:0046983">
    <property type="term" value="F:protein dimerization activity"/>
    <property type="evidence" value="ECO:0007669"/>
    <property type="project" value="InterPro"/>
</dbReference>
<dbReference type="OrthoDB" id="1684493at2"/>
<dbReference type="SUPFAM" id="SSF140500">
    <property type="entry name" value="BAS1536-like"/>
    <property type="match status" value="1"/>
</dbReference>
<dbReference type="InterPro" id="IPR037208">
    <property type="entry name" value="Spo0E-like_sf"/>
</dbReference>
<evidence type="ECO:0000313" key="2">
    <source>
        <dbReference type="Proteomes" id="UP000243739"/>
    </source>
</evidence>
<evidence type="ECO:0008006" key="3">
    <source>
        <dbReference type="Google" id="ProtNLM"/>
    </source>
</evidence>
<dbReference type="RefSeq" id="WP_069656746.1">
    <property type="nucleotide sequence ID" value="NZ_MIJF01000024.1"/>
</dbReference>
<dbReference type="InterPro" id="IPR036638">
    <property type="entry name" value="HLH_DNA-bd_sf"/>
</dbReference>
<evidence type="ECO:0000313" key="1">
    <source>
        <dbReference type="EMBL" id="OEF99352.1"/>
    </source>
</evidence>
<protein>
    <recommendedName>
        <fullName evidence="3">Sporulation protein Spo0E</fullName>
    </recommendedName>
</protein>
<reference evidence="1 2" key="1">
    <citation type="submission" date="2016-09" db="EMBL/GenBank/DDBJ databases">
        <title>Draft genome sequence for the type strain of Vulcanibacillus modesticaldus BR, a strictly anaerobic, moderately thermophilic, and nitrate-reducing bacterium from deep sea-hydrothermal vents of the Mid-Atlantic Ridge.</title>
        <authorList>
            <person name="Abin C.A."/>
            <person name="Hollibaugh J.T."/>
        </authorList>
    </citation>
    <scope>NUCLEOTIDE SEQUENCE [LARGE SCALE GENOMIC DNA]</scope>
    <source>
        <strain evidence="1 2">BR</strain>
    </source>
</reference>
<keyword evidence="2" id="KW-1185">Reference proteome</keyword>
<accession>A0A1D2YUG5</accession>
<gene>
    <name evidence="1" type="ORF">BHF71_01830</name>
</gene>
<sequence length="75" mass="8842">MEKELIDKIESLRGKMELEAVKLGINHPSVIEISQKIDKFHTKLVKLQMEKRYRQKENSSKIFEKLVNTFDIALL</sequence>
<dbReference type="EMBL" id="MIJF01000024">
    <property type="protein sequence ID" value="OEF99352.1"/>
    <property type="molecule type" value="Genomic_DNA"/>
</dbReference>
<comment type="caution">
    <text evidence="1">The sequence shown here is derived from an EMBL/GenBank/DDBJ whole genome shotgun (WGS) entry which is preliminary data.</text>
</comment>